<dbReference type="OrthoDB" id="847214at2"/>
<reference evidence="3 4" key="1">
    <citation type="submission" date="2018-09" db="EMBL/GenBank/DDBJ databases">
        <title>Hymenobacter medium sp. nov., isolated from R2A medium.</title>
        <authorList>
            <person name="Yingchao G."/>
        </authorList>
    </citation>
    <scope>NUCLEOTIDE SEQUENCE [LARGE SCALE GENOMIC DNA]</scope>
    <source>
        <strain evidence="4">sh-6</strain>
    </source>
</reference>
<dbReference type="KEGG" id="hyh:D3Y59_12135"/>
<evidence type="ECO:0000256" key="2">
    <source>
        <dbReference type="SAM" id="SignalP"/>
    </source>
</evidence>
<dbReference type="EMBL" id="CP032317">
    <property type="protein sequence ID" value="AYA37730.1"/>
    <property type="molecule type" value="Genomic_DNA"/>
</dbReference>
<dbReference type="Proteomes" id="UP000262802">
    <property type="component" value="Chromosome"/>
</dbReference>
<keyword evidence="4" id="KW-1185">Reference proteome</keyword>
<feature type="signal peptide" evidence="2">
    <location>
        <begin position="1"/>
        <end position="17"/>
    </location>
</feature>
<proteinExistence type="predicted"/>
<name>A0A3B7R326_9BACT</name>
<evidence type="ECO:0000256" key="1">
    <source>
        <dbReference type="SAM" id="MobiDB-lite"/>
    </source>
</evidence>
<evidence type="ECO:0000313" key="4">
    <source>
        <dbReference type="Proteomes" id="UP000262802"/>
    </source>
</evidence>
<keyword evidence="2" id="KW-0732">Signal</keyword>
<protein>
    <submittedName>
        <fullName evidence="3">Uncharacterized protein</fullName>
    </submittedName>
</protein>
<feature type="chain" id="PRO_5017798707" evidence="2">
    <location>
        <begin position="18"/>
        <end position="374"/>
    </location>
</feature>
<gene>
    <name evidence="3" type="ORF">D3Y59_12135</name>
</gene>
<evidence type="ECO:0000313" key="3">
    <source>
        <dbReference type="EMBL" id="AYA37730.1"/>
    </source>
</evidence>
<accession>A0A3B7R326</accession>
<feature type="region of interest" description="Disordered" evidence="1">
    <location>
        <begin position="100"/>
        <end position="119"/>
    </location>
</feature>
<organism evidence="3 4">
    <name type="scientific">Hymenobacter oligotrophus</name>
    <dbReference type="NCBI Taxonomy" id="2319843"/>
    <lineage>
        <taxon>Bacteria</taxon>
        <taxon>Pseudomonadati</taxon>
        <taxon>Bacteroidota</taxon>
        <taxon>Cytophagia</taxon>
        <taxon>Cytophagales</taxon>
        <taxon>Hymenobacteraceae</taxon>
        <taxon>Hymenobacter</taxon>
    </lineage>
</organism>
<sequence>MFVALLLLGAAAPSARAQAPADTARLLMLGPVVGEVVDAQEKATYGFFPYYSTDNFAEGRLYQALRPDSAVTLLAQLRDGTVRRRRIGAAELQSIRAAVPRPAPAPAGTRPAAPTRAATPDSVGTMYAVELVTGSSFMGTLLATRPAELEFTTRDLGRLVVQRTNIRNMQPLTVTQAGRGWEPVGNGTRIFFAPTARMLRKGEGYIQDINVFVLGGNYGITDNISIGALVPVIPGAGVSFVALTPKVGVPVNDKLNLAAGVLFATGFGSSGGIAYGAGTYGTADQNATLGLGYLFAEGDIESSPVVLVGGATRISRRLSLLNETYFYSGGLGGLVGLRVAAARLSGSLGFLYLSELGTIFPAYLEAAYRFGKVK</sequence>
<dbReference type="AlphaFoldDB" id="A0A3B7R326"/>